<protein>
    <submittedName>
        <fullName evidence="1">Uncharacterized protein</fullName>
    </submittedName>
</protein>
<evidence type="ECO:0000313" key="1">
    <source>
        <dbReference type="EMBL" id="CAB1417469.1"/>
    </source>
</evidence>
<accession>A0A9N7YAQ5</accession>
<gene>
    <name evidence="1" type="ORF">PLEPLA_LOCUS5271</name>
</gene>
<dbReference type="EMBL" id="CADEAL010000265">
    <property type="protein sequence ID" value="CAB1417469.1"/>
    <property type="molecule type" value="Genomic_DNA"/>
</dbReference>
<evidence type="ECO:0000313" key="2">
    <source>
        <dbReference type="Proteomes" id="UP001153269"/>
    </source>
</evidence>
<keyword evidence="2" id="KW-1185">Reference proteome</keyword>
<comment type="caution">
    <text evidence="1">The sequence shown here is derived from an EMBL/GenBank/DDBJ whole genome shotgun (WGS) entry which is preliminary data.</text>
</comment>
<organism evidence="1 2">
    <name type="scientific">Pleuronectes platessa</name>
    <name type="common">European plaice</name>
    <dbReference type="NCBI Taxonomy" id="8262"/>
    <lineage>
        <taxon>Eukaryota</taxon>
        <taxon>Metazoa</taxon>
        <taxon>Chordata</taxon>
        <taxon>Craniata</taxon>
        <taxon>Vertebrata</taxon>
        <taxon>Euteleostomi</taxon>
        <taxon>Actinopterygii</taxon>
        <taxon>Neopterygii</taxon>
        <taxon>Teleostei</taxon>
        <taxon>Neoteleostei</taxon>
        <taxon>Acanthomorphata</taxon>
        <taxon>Carangaria</taxon>
        <taxon>Pleuronectiformes</taxon>
        <taxon>Pleuronectoidei</taxon>
        <taxon>Pleuronectidae</taxon>
        <taxon>Pleuronectes</taxon>
    </lineage>
</organism>
<dbReference type="Proteomes" id="UP001153269">
    <property type="component" value="Unassembled WGS sequence"/>
</dbReference>
<reference evidence="1" key="1">
    <citation type="submission" date="2020-03" db="EMBL/GenBank/DDBJ databases">
        <authorList>
            <person name="Weist P."/>
        </authorList>
    </citation>
    <scope>NUCLEOTIDE SEQUENCE</scope>
</reference>
<sequence length="109" mass="12144">MPASKSEANVAELPPGGWLQYRNPPLVPWFLEGTRLRLPPGSEEACPHTCDEHQDGLVKVFSMDELICITTHASALRQQSGWFPRRPQHICPAELQTPPQVNDIPPPLT</sequence>
<dbReference type="AlphaFoldDB" id="A0A9N7YAQ5"/>
<name>A0A9N7YAQ5_PLEPL</name>
<proteinExistence type="predicted"/>